<protein>
    <recommendedName>
        <fullName evidence="3">Cysteine dioxygenase</fullName>
    </recommendedName>
</protein>
<name>A0A918XVZ8_9PROT</name>
<dbReference type="InterPro" id="IPR014710">
    <property type="entry name" value="RmlC-like_jellyroll"/>
</dbReference>
<gene>
    <name evidence="1" type="ORF">GCM10017083_42080</name>
</gene>
<dbReference type="AlphaFoldDB" id="A0A918XVZ8"/>
<dbReference type="SUPFAM" id="SSF51182">
    <property type="entry name" value="RmlC-like cupins"/>
    <property type="match status" value="1"/>
</dbReference>
<evidence type="ECO:0008006" key="3">
    <source>
        <dbReference type="Google" id="ProtNLM"/>
    </source>
</evidence>
<proteinExistence type="predicted"/>
<dbReference type="Gene3D" id="2.60.120.10">
    <property type="entry name" value="Jelly Rolls"/>
    <property type="match status" value="1"/>
</dbReference>
<accession>A0A918XVZ8</accession>
<dbReference type="InterPro" id="IPR011051">
    <property type="entry name" value="RmlC_Cupin_sf"/>
</dbReference>
<dbReference type="EMBL" id="BMZS01000010">
    <property type="protein sequence ID" value="GHD58710.1"/>
    <property type="molecule type" value="Genomic_DNA"/>
</dbReference>
<comment type="caution">
    <text evidence="1">The sequence shown here is derived from an EMBL/GenBank/DDBJ whole genome shotgun (WGS) entry which is preliminary data.</text>
</comment>
<organism evidence="1 2">
    <name type="scientific">Thalassobaculum fulvum</name>
    <dbReference type="NCBI Taxonomy" id="1633335"/>
    <lineage>
        <taxon>Bacteria</taxon>
        <taxon>Pseudomonadati</taxon>
        <taxon>Pseudomonadota</taxon>
        <taxon>Alphaproteobacteria</taxon>
        <taxon>Rhodospirillales</taxon>
        <taxon>Thalassobaculaceae</taxon>
        <taxon>Thalassobaculum</taxon>
    </lineage>
</organism>
<evidence type="ECO:0000313" key="2">
    <source>
        <dbReference type="Proteomes" id="UP000630353"/>
    </source>
</evidence>
<dbReference type="RefSeq" id="WP_189993300.1">
    <property type="nucleotide sequence ID" value="NZ_BMZS01000010.1"/>
</dbReference>
<reference evidence="1" key="1">
    <citation type="journal article" date="2014" name="Int. J. Syst. Evol. Microbiol.">
        <title>Complete genome sequence of Corynebacterium casei LMG S-19264T (=DSM 44701T), isolated from a smear-ripened cheese.</title>
        <authorList>
            <consortium name="US DOE Joint Genome Institute (JGI-PGF)"/>
            <person name="Walter F."/>
            <person name="Albersmeier A."/>
            <person name="Kalinowski J."/>
            <person name="Ruckert C."/>
        </authorList>
    </citation>
    <scope>NUCLEOTIDE SEQUENCE</scope>
    <source>
        <strain evidence="1">KCTC 42651</strain>
    </source>
</reference>
<dbReference type="Proteomes" id="UP000630353">
    <property type="component" value="Unassembled WGS sequence"/>
</dbReference>
<keyword evidence="2" id="KW-1185">Reference proteome</keyword>
<sequence>MFDLDRFVQDCTAALDESAPEMAVREIVAEAVSDPAAVMRAIGEPERGGVFTLHHSDRLTVLNLVWGPEMNLMPHDHRMWASIGIYTGKETNVFWRRSPEGLQRMGAKELDERDATWLGETAIHSVTNPLGRLTGALHVYGGDFFGTPRSEWDTETLAEEPYDVERVKRLFEESNRRLDELRAH</sequence>
<evidence type="ECO:0000313" key="1">
    <source>
        <dbReference type="EMBL" id="GHD58710.1"/>
    </source>
</evidence>
<reference evidence="1" key="2">
    <citation type="submission" date="2020-09" db="EMBL/GenBank/DDBJ databases">
        <authorList>
            <person name="Sun Q."/>
            <person name="Kim S."/>
        </authorList>
    </citation>
    <scope>NUCLEOTIDE SEQUENCE</scope>
    <source>
        <strain evidence="1">KCTC 42651</strain>
    </source>
</reference>